<dbReference type="EMBL" id="FN649742">
    <property type="protein sequence ID" value="CBJ29062.1"/>
    <property type="molecule type" value="Genomic_DNA"/>
</dbReference>
<name>D7FJF9_ECTSI</name>
<evidence type="ECO:0000256" key="6">
    <source>
        <dbReference type="PIRSR" id="PIRSR630616-1"/>
    </source>
</evidence>
<dbReference type="SMART" id="SM00220">
    <property type="entry name" value="S_TKc"/>
    <property type="match status" value="1"/>
</dbReference>
<keyword evidence="1" id="KW-0723">Serine/threonine-protein kinase</keyword>
<feature type="region of interest" description="Disordered" evidence="10">
    <location>
        <begin position="320"/>
        <end position="347"/>
    </location>
</feature>
<feature type="region of interest" description="Disordered" evidence="10">
    <location>
        <begin position="377"/>
        <end position="399"/>
    </location>
</feature>
<feature type="binding site" evidence="7 9">
    <location>
        <position position="556"/>
    </location>
    <ligand>
        <name>ATP</name>
        <dbReference type="ChEBI" id="CHEBI:30616"/>
    </ligand>
</feature>
<dbReference type="InterPro" id="IPR008271">
    <property type="entry name" value="Ser/Thr_kinase_AS"/>
</dbReference>
<dbReference type="PROSITE" id="PS00107">
    <property type="entry name" value="PROTEIN_KINASE_ATP"/>
    <property type="match status" value="1"/>
</dbReference>
<feature type="compositionally biased region" description="Gly residues" evidence="10">
    <location>
        <begin position="872"/>
        <end position="881"/>
    </location>
</feature>
<evidence type="ECO:0000259" key="11">
    <source>
        <dbReference type="PROSITE" id="PS50011"/>
    </source>
</evidence>
<gene>
    <name evidence="12" type="ORF">Esi_0133_0068</name>
</gene>
<organism evidence="12 13">
    <name type="scientific">Ectocarpus siliculosus</name>
    <name type="common">Brown alga</name>
    <name type="synonym">Conferva siliculosa</name>
    <dbReference type="NCBI Taxonomy" id="2880"/>
    <lineage>
        <taxon>Eukaryota</taxon>
        <taxon>Sar</taxon>
        <taxon>Stramenopiles</taxon>
        <taxon>Ochrophyta</taxon>
        <taxon>PX clade</taxon>
        <taxon>Phaeophyceae</taxon>
        <taxon>Ectocarpales</taxon>
        <taxon>Ectocarpaceae</taxon>
        <taxon>Ectocarpus</taxon>
    </lineage>
</organism>
<keyword evidence="5 7" id="KW-0067">ATP-binding</keyword>
<evidence type="ECO:0000256" key="4">
    <source>
        <dbReference type="ARBA" id="ARBA00022777"/>
    </source>
</evidence>
<proteinExistence type="predicted"/>
<keyword evidence="3 7" id="KW-0547">Nucleotide-binding</keyword>
<evidence type="ECO:0000313" key="12">
    <source>
        <dbReference type="EMBL" id="CBJ29062.1"/>
    </source>
</evidence>
<dbReference type="SUPFAM" id="SSF56112">
    <property type="entry name" value="Protein kinase-like (PK-like)"/>
    <property type="match status" value="1"/>
</dbReference>
<dbReference type="Pfam" id="PF00069">
    <property type="entry name" value="Pkinase"/>
    <property type="match status" value="1"/>
</dbReference>
<feature type="region of interest" description="Disordered" evidence="10">
    <location>
        <begin position="467"/>
        <end position="486"/>
    </location>
</feature>
<feature type="domain" description="Protein kinase" evidence="11">
    <location>
        <begin position="527"/>
        <end position="816"/>
    </location>
</feature>
<feature type="compositionally biased region" description="Basic and acidic residues" evidence="10">
    <location>
        <begin position="330"/>
        <end position="347"/>
    </location>
</feature>
<protein>
    <recommendedName>
        <fullName evidence="11">Protein kinase domain-containing protein</fullName>
    </recommendedName>
</protein>
<keyword evidence="4" id="KW-0418">Kinase</keyword>
<evidence type="ECO:0000256" key="8">
    <source>
        <dbReference type="PIRSR" id="PIRSR630616-3"/>
    </source>
</evidence>
<feature type="active site" description="Proton acceptor" evidence="6">
    <location>
        <position position="650"/>
    </location>
</feature>
<evidence type="ECO:0000256" key="7">
    <source>
        <dbReference type="PIRSR" id="PIRSR630616-2"/>
    </source>
</evidence>
<accession>D7FJF9</accession>
<dbReference type="Proteomes" id="UP000002630">
    <property type="component" value="Linkage Group LG17"/>
</dbReference>
<feature type="compositionally biased region" description="Low complexity" evidence="10">
    <location>
        <begin position="283"/>
        <end position="296"/>
    </location>
</feature>
<dbReference type="InterPro" id="IPR030616">
    <property type="entry name" value="Aur-like"/>
</dbReference>
<dbReference type="PROSITE" id="PS00108">
    <property type="entry name" value="PROTEIN_KINASE_ST"/>
    <property type="match status" value="1"/>
</dbReference>
<feature type="compositionally biased region" description="Basic and acidic residues" evidence="10">
    <location>
        <begin position="888"/>
        <end position="904"/>
    </location>
</feature>
<dbReference type="InterPro" id="IPR000719">
    <property type="entry name" value="Prot_kinase_dom"/>
</dbReference>
<feature type="compositionally biased region" description="Gly residues" evidence="10">
    <location>
        <begin position="385"/>
        <end position="399"/>
    </location>
</feature>
<evidence type="ECO:0000256" key="2">
    <source>
        <dbReference type="ARBA" id="ARBA00022679"/>
    </source>
</evidence>
<dbReference type="GO" id="GO:0004674">
    <property type="term" value="F:protein serine/threonine kinase activity"/>
    <property type="evidence" value="ECO:0007669"/>
    <property type="project" value="UniProtKB-KW"/>
</dbReference>
<dbReference type="eggNOG" id="KOG4236">
    <property type="taxonomic scope" value="Eukaryota"/>
</dbReference>
<dbReference type="InterPro" id="IPR017441">
    <property type="entry name" value="Protein_kinase_ATP_BS"/>
</dbReference>
<dbReference type="InterPro" id="IPR011009">
    <property type="entry name" value="Kinase-like_dom_sf"/>
</dbReference>
<evidence type="ECO:0000256" key="3">
    <source>
        <dbReference type="ARBA" id="ARBA00022741"/>
    </source>
</evidence>
<keyword evidence="13" id="KW-1185">Reference proteome</keyword>
<feature type="binding site" evidence="7">
    <location>
        <begin position="605"/>
        <end position="607"/>
    </location>
    <ligand>
        <name>ATP</name>
        <dbReference type="ChEBI" id="CHEBI:30616"/>
    </ligand>
</feature>
<dbReference type="OMA" id="DDAWDCR"/>
<feature type="compositionally biased region" description="Basic residues" evidence="10">
    <location>
        <begin position="320"/>
        <end position="329"/>
    </location>
</feature>
<dbReference type="EMBL" id="FN647953">
    <property type="protein sequence ID" value="CBJ29062.1"/>
    <property type="molecule type" value="Genomic_DNA"/>
</dbReference>
<dbReference type="FunFam" id="3.30.200.20:FF:000042">
    <property type="entry name" value="Aurora kinase A"/>
    <property type="match status" value="1"/>
</dbReference>
<dbReference type="GO" id="GO:0005524">
    <property type="term" value="F:ATP binding"/>
    <property type="evidence" value="ECO:0007669"/>
    <property type="project" value="UniProtKB-UniRule"/>
</dbReference>
<dbReference type="Gene3D" id="1.10.510.10">
    <property type="entry name" value="Transferase(Phosphotransferase) domain 1"/>
    <property type="match status" value="1"/>
</dbReference>
<feature type="binding site" evidence="7">
    <location>
        <position position="695"/>
    </location>
    <ligand>
        <name>ATP</name>
        <dbReference type="ChEBI" id="CHEBI:30616"/>
    </ligand>
</feature>
<feature type="cross-link" description="Glycyl lysine isopeptide (Lys-Gly) (interchain with G-Cter in SUMO2)" evidence="8">
    <location>
        <position position="652"/>
    </location>
</feature>
<dbReference type="InParanoid" id="D7FJF9"/>
<evidence type="ECO:0000256" key="1">
    <source>
        <dbReference type="ARBA" id="ARBA00022527"/>
    </source>
</evidence>
<dbReference type="AlphaFoldDB" id="D7FJF9"/>
<evidence type="ECO:0000256" key="10">
    <source>
        <dbReference type="SAM" id="MobiDB-lite"/>
    </source>
</evidence>
<keyword evidence="2" id="KW-0808">Transferase</keyword>
<dbReference type="STRING" id="2880.D7FJF9"/>
<dbReference type="PANTHER" id="PTHR24350">
    <property type="entry name" value="SERINE/THREONINE-PROTEIN KINASE IAL-RELATED"/>
    <property type="match status" value="1"/>
</dbReference>
<reference evidence="12 13" key="1">
    <citation type="journal article" date="2010" name="Nature">
        <title>The Ectocarpus genome and the independent evolution of multicellularity in brown algae.</title>
        <authorList>
            <person name="Cock J.M."/>
            <person name="Sterck L."/>
            <person name="Rouze P."/>
            <person name="Scornet D."/>
            <person name="Allen A.E."/>
            <person name="Amoutzias G."/>
            <person name="Anthouard V."/>
            <person name="Artiguenave F."/>
            <person name="Aury J.M."/>
            <person name="Badger J.H."/>
            <person name="Beszteri B."/>
            <person name="Billiau K."/>
            <person name="Bonnet E."/>
            <person name="Bothwell J.H."/>
            <person name="Bowler C."/>
            <person name="Boyen C."/>
            <person name="Brownlee C."/>
            <person name="Carrano C.J."/>
            <person name="Charrier B."/>
            <person name="Cho G.Y."/>
            <person name="Coelho S.M."/>
            <person name="Collen J."/>
            <person name="Corre E."/>
            <person name="Da Silva C."/>
            <person name="Delage L."/>
            <person name="Delaroque N."/>
            <person name="Dittami S.M."/>
            <person name="Doulbeau S."/>
            <person name="Elias M."/>
            <person name="Farnham G."/>
            <person name="Gachon C.M."/>
            <person name="Gschloessl B."/>
            <person name="Heesch S."/>
            <person name="Jabbari K."/>
            <person name="Jubin C."/>
            <person name="Kawai H."/>
            <person name="Kimura K."/>
            <person name="Kloareg B."/>
            <person name="Kupper F.C."/>
            <person name="Lang D."/>
            <person name="Le Bail A."/>
            <person name="Leblanc C."/>
            <person name="Lerouge P."/>
            <person name="Lohr M."/>
            <person name="Lopez P.J."/>
            <person name="Martens C."/>
            <person name="Maumus F."/>
            <person name="Michel G."/>
            <person name="Miranda-Saavedra D."/>
            <person name="Morales J."/>
            <person name="Moreau H."/>
            <person name="Motomura T."/>
            <person name="Nagasato C."/>
            <person name="Napoli C.A."/>
            <person name="Nelson D.R."/>
            <person name="Nyvall-Collen P."/>
            <person name="Peters A.F."/>
            <person name="Pommier C."/>
            <person name="Potin P."/>
            <person name="Poulain J."/>
            <person name="Quesneville H."/>
            <person name="Read B."/>
            <person name="Rensing S.A."/>
            <person name="Ritter A."/>
            <person name="Rousvoal S."/>
            <person name="Samanta M."/>
            <person name="Samson G."/>
            <person name="Schroeder D.C."/>
            <person name="Segurens B."/>
            <person name="Strittmatter M."/>
            <person name="Tonon T."/>
            <person name="Tregear J.W."/>
            <person name="Valentin K."/>
            <person name="von Dassow P."/>
            <person name="Yamagishi T."/>
            <person name="Van de Peer Y."/>
            <person name="Wincker P."/>
        </authorList>
    </citation>
    <scope>NUCLEOTIDE SEQUENCE [LARGE SCALE GENOMIC DNA]</scope>
    <source>
        <strain evidence="13">Ec32 / CCAP1310/4</strain>
    </source>
</reference>
<dbReference type="PROSITE" id="PS50011">
    <property type="entry name" value="PROTEIN_KINASE_DOM"/>
    <property type="match status" value="1"/>
</dbReference>
<evidence type="ECO:0000256" key="5">
    <source>
        <dbReference type="ARBA" id="ARBA00022840"/>
    </source>
</evidence>
<sequence length="942" mass="99991">MSGENTLRRSDELGDMAPLVTKTDKMARRVRSYSCVEARPKGASGATRLSIFARLPASCPYVGSFHYAPSAGNRAYSFFEDKIVPHREALRLHKIKTNPLTGNFHSRPGVYSRLHGLQNFREGLVSLEEGATMDAIVARIRSSLTGPSLTAAARETAEAAAAAAEALRQDEEVDAAKGGVPRGALTPWAEASARLPAEVDEDGRPQLGFRSHTLKGFRTPFSASDAQSKAAAALMEAGKAGANGTGDGAAKRVAGPYSKFWKEVDTERGRFGTSVDDNALPTSSQQSVSAGGSSAGVGENMRAAAVAAGVRGVGRAGVHWGKHHHHHQHHEPPQQRSDEGAGVTKERPGEAALRLRHQYLLSARPNAAAAAQRAKTQVAVPTRPGGSGGSGGGGGGGGGGAAVVRGNKYGHGRGNSYGRGSAYGRGFDGLRGGHAHGRGGRMDVPLVAHRSVPDAWVAAAAAAAEQSGAGNGGMRRPQSSAHGWESHTVKAQQKTAEYMQGREDLAPDMRPDVVLDNEVSLAYEVDVSDAGMLGAGAYGTVLAAVHRSTGRQVAIKTMLKKYLLSDAEKASVEREIEIQKRLVNNHVVRLYEIYQSPEQIYLVVERAPCGSLEEFLNARWRMTELDAKRVVRQLLDGLAYLHKSGVVHCDLKPANILFSDIDQGNTARDSALPVTPRAQVAPPASLSGLVVKICDFGHARKVPDCRYYKFTRDINKIPFHMFKHTGTEGFVAPEVLLSKPYGKAADMWSTGCMLAQMLTGKMPWIPSRACLQRPLSTSGVCWSHISEPAKSLVEDLLTADQEFRADVEQATHHSWFEGIHHCARMPTSAPGGKASPMFAPVRGRIASMPAVLLSPRSLTPTRDEGVLSGDAAAGGGVGSGVGMSPEVSAKEEDTEQRLAEKTEKSPMGANDETAAAQTDLLSSLDKAPEKSVAASQSPAAEF</sequence>
<evidence type="ECO:0000313" key="13">
    <source>
        <dbReference type="Proteomes" id="UP000002630"/>
    </source>
</evidence>
<evidence type="ECO:0000256" key="9">
    <source>
        <dbReference type="PROSITE-ProRule" id="PRU10141"/>
    </source>
</evidence>
<dbReference type="OrthoDB" id="1738954at2759"/>
<feature type="region of interest" description="Disordered" evidence="10">
    <location>
        <begin position="856"/>
        <end position="942"/>
    </location>
</feature>
<feature type="region of interest" description="Disordered" evidence="10">
    <location>
        <begin position="271"/>
        <end position="296"/>
    </location>
</feature>
<feature type="compositionally biased region" description="Polar residues" evidence="10">
    <location>
        <begin position="933"/>
        <end position="942"/>
    </location>
</feature>